<protein>
    <submittedName>
        <fullName evidence="5">Type I-E CRISPR-associated endoribonuclease Cas2e</fullName>
    </submittedName>
</protein>
<dbReference type="NCBIfam" id="TIGR00573">
    <property type="entry name" value="dnaq"/>
    <property type="match status" value="1"/>
</dbReference>
<dbReference type="SUPFAM" id="SSF53098">
    <property type="entry name" value="Ribonuclease H-like"/>
    <property type="match status" value="1"/>
</dbReference>
<evidence type="ECO:0000313" key="6">
    <source>
        <dbReference type="Proteomes" id="UP001631949"/>
    </source>
</evidence>
<dbReference type="Proteomes" id="UP001631949">
    <property type="component" value="Unassembled WGS sequence"/>
</dbReference>
<dbReference type="PANTHER" id="PTHR30231">
    <property type="entry name" value="DNA POLYMERASE III SUBUNIT EPSILON"/>
    <property type="match status" value="1"/>
</dbReference>
<name>A0ABW9GZ15_9FIRM</name>
<sequence length="311" mass="34910">MASITLKGMINLPLTVITLTNPPASLRGDLSKWMQEIATGVYVGNFNARIREKIWARVIENIGKGEATLSYSCRNEIGYRFDTWQTNRSVIDCDGIPLVLLPQKAEGRTSDDALAPGFSTASKYHKAVRFSSSGKNKATSNQSYVVIDLETSGLDYRKHAIIEIAAIKVENNSCLEYSVLVDPELKLPDDIVQLTGIDDDLLQREGKPLCEVLKQFNTFVEDLPLVGYNVKFDIQFLQAALKKCDLPILNNKSIDVQKYVKKEKPLLSRYTLQSALLAYDLKETVKHRALDDARMTYQLATKVNGFRDQVK</sequence>
<accession>A0ABW9GZ15</accession>
<evidence type="ECO:0000256" key="3">
    <source>
        <dbReference type="ARBA" id="ARBA00022839"/>
    </source>
</evidence>
<keyword evidence="2" id="KW-0378">Hydrolase</keyword>
<dbReference type="Gene3D" id="3.30.420.10">
    <property type="entry name" value="Ribonuclease H-like superfamily/Ribonuclease H"/>
    <property type="match status" value="1"/>
</dbReference>
<comment type="caution">
    <text evidence="5">The sequence shown here is derived from an EMBL/GenBank/DDBJ whole genome shotgun (WGS) entry which is preliminary data.</text>
</comment>
<dbReference type="Gene3D" id="3.30.70.240">
    <property type="match status" value="1"/>
</dbReference>
<organism evidence="5 6">
    <name type="scientific">Peptococcus simiae</name>
    <dbReference type="NCBI Taxonomy" id="1643805"/>
    <lineage>
        <taxon>Bacteria</taxon>
        <taxon>Bacillati</taxon>
        <taxon>Bacillota</taxon>
        <taxon>Clostridia</taxon>
        <taxon>Eubacteriales</taxon>
        <taxon>Peptococcaceae</taxon>
        <taxon>Peptococcus</taxon>
    </lineage>
</organism>
<proteinExistence type="predicted"/>
<dbReference type="InterPro" id="IPR013520">
    <property type="entry name" value="Ribonucl_H"/>
</dbReference>
<dbReference type="RefSeq" id="WP_408977186.1">
    <property type="nucleotide sequence ID" value="NZ_JBJUVG010000004.1"/>
</dbReference>
<evidence type="ECO:0000259" key="4">
    <source>
        <dbReference type="SMART" id="SM00479"/>
    </source>
</evidence>
<keyword evidence="1" id="KW-0540">Nuclease</keyword>
<dbReference type="SMART" id="SM00479">
    <property type="entry name" value="EXOIII"/>
    <property type="match status" value="1"/>
</dbReference>
<dbReference type="Pfam" id="PF09707">
    <property type="entry name" value="Cas_Cas2CT1978"/>
    <property type="match status" value="1"/>
</dbReference>
<dbReference type="NCBIfam" id="TIGR01873">
    <property type="entry name" value="cas_CT1978"/>
    <property type="match status" value="1"/>
</dbReference>
<feature type="domain" description="Exonuclease" evidence="4">
    <location>
        <begin position="143"/>
        <end position="309"/>
    </location>
</feature>
<keyword evidence="3" id="KW-0269">Exonuclease</keyword>
<dbReference type="PANTHER" id="PTHR30231:SF4">
    <property type="entry name" value="PROTEIN NEN2"/>
    <property type="match status" value="1"/>
</dbReference>
<dbReference type="InterPro" id="IPR010152">
    <property type="entry name" value="CRISPR-assoc_prot_Cas2_sub"/>
</dbReference>
<dbReference type="EMBL" id="JBJUVG010000004">
    <property type="protein sequence ID" value="MFM9413567.1"/>
    <property type="molecule type" value="Genomic_DNA"/>
</dbReference>
<dbReference type="CDD" id="cd06127">
    <property type="entry name" value="DEDDh"/>
    <property type="match status" value="1"/>
</dbReference>
<dbReference type="InterPro" id="IPR036397">
    <property type="entry name" value="RNaseH_sf"/>
</dbReference>
<reference evidence="5 6" key="1">
    <citation type="journal article" date="2016" name="Int. J. Syst. Evol. Microbiol.">
        <title>Peptococcus simiae sp. nov., isolated from rhesus macaque faeces and emended description of the genus Peptococcus.</title>
        <authorList>
            <person name="Shkoporov A.N."/>
            <person name="Efimov B.A."/>
            <person name="Kondova I."/>
            <person name="Ouwerling B."/>
            <person name="Chaplin A.V."/>
            <person name="Shcherbakova V.A."/>
            <person name="Langermans J.A.M."/>
        </authorList>
    </citation>
    <scope>NUCLEOTIDE SEQUENCE [LARGE SCALE GENOMIC DNA]</scope>
    <source>
        <strain evidence="5 6">M108</strain>
    </source>
</reference>
<gene>
    <name evidence="5" type="primary">cas2e</name>
    <name evidence="5" type="ORF">ACKQTC_04215</name>
</gene>
<evidence type="ECO:0000256" key="2">
    <source>
        <dbReference type="ARBA" id="ARBA00022801"/>
    </source>
</evidence>
<keyword evidence="6" id="KW-1185">Reference proteome</keyword>
<dbReference type="InterPro" id="IPR006054">
    <property type="entry name" value="DnaQ"/>
</dbReference>
<evidence type="ECO:0000256" key="1">
    <source>
        <dbReference type="ARBA" id="ARBA00022722"/>
    </source>
</evidence>
<evidence type="ECO:0000313" key="5">
    <source>
        <dbReference type="EMBL" id="MFM9413567.1"/>
    </source>
</evidence>
<dbReference type="CDD" id="cd09755">
    <property type="entry name" value="Cas2_I-E"/>
    <property type="match status" value="1"/>
</dbReference>
<dbReference type="InterPro" id="IPR012337">
    <property type="entry name" value="RNaseH-like_sf"/>
</dbReference>
<dbReference type="Pfam" id="PF00929">
    <property type="entry name" value="RNase_T"/>
    <property type="match status" value="1"/>
</dbReference>